<dbReference type="Proteomes" id="UP000192439">
    <property type="component" value="Chromosome"/>
</dbReference>
<proteinExistence type="predicted"/>
<feature type="compositionally biased region" description="Gly residues" evidence="1">
    <location>
        <begin position="547"/>
        <end position="563"/>
    </location>
</feature>
<dbReference type="EMBL" id="CP020771">
    <property type="protein sequence ID" value="ARI84461.1"/>
    <property type="molecule type" value="Genomic_DNA"/>
</dbReference>
<feature type="compositionally biased region" description="Acidic residues" evidence="1">
    <location>
        <begin position="567"/>
        <end position="579"/>
    </location>
</feature>
<name>A0AB33C3Q8_MICA7</name>
<sequence length="689" mass="72556">MTANQPTTNPYTEGQSFLAAAINNPSLINGYVTAIKNGNGNPQAGTTWLTQNGYQTTSLQVYQALLFGLQNELGFWQAVYGVSQLQDPNNAKNTPNGPVLTIAIDSNTGNAYPILGGSIIPISDFTFTPGTNASPYPSLSFTVSQYGYTYDVNITFYYYLPFTISPPLPNPIPSNFSGGNYTVEGVSGGGTWFQGTITINGTQWNYIGELGQPVSFPLSFWTGYYGATTFTFTASGSSQSSQGQVLILQPDGSGGFTITVGGETIQNWTYNCALNELIWTTTNNSTAGNLTFRQVQPSGSSTYSGPGFTGTYTDGGTTYTYNGILSTPKSLNQWVGSYGVTVLSPSSSNDDSDDVLGPELNVYLSNNSPQVQINFGNNQIATIPPSAIDSFDQVTNTLTWTSSSGINTSGQIQFGQQTAPTSNSSYIGNYFNGSLTLSTSVGSLNAGSYSYSGEIGEPPPSSTSPAKQPFITWKQIEQGIAMGFVTGIGMKVFEGLFTLFIELPAEWLYSKISSLFTKKPMTEENAPSGEDSLNAEEQPEIEQKSSSGGGSGGGESDAGGTEAGSGNDEDDDSDSDEGGDTTTNTTTTPTTDTTTNTTTTTSTTTEGSPKPPVINEQSPNTSQSGSGTQFEEPTNTGGGSSNAGPPSDNEIAQAGEDTEQTSGDDDDDDDEDEDSDMKELPFYGGGEDF</sequence>
<dbReference type="RefSeq" id="WP_002747812.1">
    <property type="nucleotide sequence ID" value="NZ_CP020771.1"/>
</dbReference>
<evidence type="ECO:0000313" key="3">
    <source>
        <dbReference type="Proteomes" id="UP000192439"/>
    </source>
</evidence>
<evidence type="ECO:0000313" key="2">
    <source>
        <dbReference type="EMBL" id="ARI84461.1"/>
    </source>
</evidence>
<keyword evidence="3" id="KW-1185">Reference proteome</keyword>
<accession>A0AB33C3Q8</accession>
<feature type="region of interest" description="Disordered" evidence="1">
    <location>
        <begin position="521"/>
        <end position="689"/>
    </location>
</feature>
<reference evidence="2 3" key="1">
    <citation type="journal article" date="2018" name="Harmful Algae">
        <title>The highly heterogeneous methylated genomes and diverse restriction-modification systems of bloom-forming Microcystis.</title>
        <authorList>
            <person name="Zhao L."/>
            <person name="Song Y."/>
            <person name="Li L."/>
            <person name="Gan N."/>
            <person name="Brand J.J."/>
            <person name="Song L."/>
        </authorList>
    </citation>
    <scope>NUCLEOTIDE SEQUENCE [LARGE SCALE GENOMIC DNA]</scope>
    <source>
        <strain evidence="2 3">PCC 7806SL</strain>
    </source>
</reference>
<dbReference type="AlphaFoldDB" id="A0AB33C3Q8"/>
<gene>
    <name evidence="2" type="ORF">BH695_5182</name>
</gene>
<feature type="compositionally biased region" description="Low complexity" evidence="1">
    <location>
        <begin position="580"/>
        <end position="608"/>
    </location>
</feature>
<evidence type="ECO:0000256" key="1">
    <source>
        <dbReference type="SAM" id="MobiDB-lite"/>
    </source>
</evidence>
<organism evidence="2 3">
    <name type="scientific">Microcystis aeruginosa PCC 7806SL</name>
    <dbReference type="NCBI Taxonomy" id="1903187"/>
    <lineage>
        <taxon>Bacteria</taxon>
        <taxon>Bacillati</taxon>
        <taxon>Cyanobacteriota</taxon>
        <taxon>Cyanophyceae</taxon>
        <taxon>Oscillatoriophycideae</taxon>
        <taxon>Chroococcales</taxon>
        <taxon>Microcystaceae</taxon>
        <taxon>Microcystis</taxon>
    </lineage>
</organism>
<protein>
    <submittedName>
        <fullName evidence="2">Uncharacterized protein</fullName>
    </submittedName>
</protein>
<feature type="compositionally biased region" description="Acidic residues" evidence="1">
    <location>
        <begin position="656"/>
        <end position="676"/>
    </location>
</feature>
<feature type="compositionally biased region" description="Polar residues" evidence="1">
    <location>
        <begin position="615"/>
        <end position="635"/>
    </location>
</feature>